<dbReference type="EMBL" id="KE346373">
    <property type="protein sequence ID" value="KJE97128.1"/>
    <property type="molecule type" value="Genomic_DNA"/>
</dbReference>
<reference evidence="4" key="1">
    <citation type="submission" date="2011-02" db="EMBL/GenBank/DDBJ databases">
        <title>The Genome Sequence of Capsaspora owczarzaki ATCC 30864.</title>
        <authorList>
            <person name="Russ C."/>
            <person name="Cuomo C."/>
            <person name="Burger G."/>
            <person name="Gray M.W."/>
            <person name="Holland P.W.H."/>
            <person name="King N."/>
            <person name="Lang F.B.F."/>
            <person name="Roger A.J."/>
            <person name="Ruiz-Trillo I."/>
            <person name="Young S.K."/>
            <person name="Zeng Q."/>
            <person name="Gargeya S."/>
            <person name="Alvarado L."/>
            <person name="Berlin A."/>
            <person name="Chapman S.B."/>
            <person name="Chen Z."/>
            <person name="Freedman E."/>
            <person name="Gellesch M."/>
            <person name="Goldberg J."/>
            <person name="Griggs A."/>
            <person name="Gujja S."/>
            <person name="Heilman E."/>
            <person name="Heiman D."/>
            <person name="Howarth C."/>
            <person name="Mehta T."/>
            <person name="Neiman D."/>
            <person name="Pearson M."/>
            <person name="Roberts A."/>
            <person name="Saif S."/>
            <person name="Shea T."/>
            <person name="Shenoy N."/>
            <person name="Sisk P."/>
            <person name="Stolte C."/>
            <person name="Sykes S."/>
            <person name="White J."/>
            <person name="Yandava C."/>
            <person name="Haas B."/>
            <person name="Nusbaum C."/>
            <person name="Birren B."/>
        </authorList>
    </citation>
    <scope>NUCLEOTIDE SEQUENCE</scope>
    <source>
        <strain evidence="4">ATCC 30864</strain>
    </source>
</reference>
<dbReference type="InterPro" id="IPR032503">
    <property type="entry name" value="FAO_M"/>
</dbReference>
<evidence type="ECO:0000313" key="3">
    <source>
        <dbReference type="EMBL" id="KJE97128.1"/>
    </source>
</evidence>
<dbReference type="InterPro" id="IPR028896">
    <property type="entry name" value="GcvT/YgfZ/DmdA"/>
</dbReference>
<dbReference type="InterPro" id="IPR027266">
    <property type="entry name" value="TrmE/GcvT-like"/>
</dbReference>
<dbReference type="SUPFAM" id="SSF101790">
    <property type="entry name" value="Aminomethyltransferase beta-barrel domain"/>
    <property type="match status" value="1"/>
</dbReference>
<dbReference type="eggNOG" id="KOG2844">
    <property type="taxonomic scope" value="Eukaryota"/>
</dbReference>
<dbReference type="STRING" id="595528.A0A0D2WWX4"/>
<evidence type="ECO:0000313" key="4">
    <source>
        <dbReference type="Proteomes" id="UP000008743"/>
    </source>
</evidence>
<dbReference type="Gene3D" id="3.30.1360.120">
    <property type="entry name" value="Probable tRNA modification gtpase trme, domain 1"/>
    <property type="match status" value="1"/>
</dbReference>
<dbReference type="InterPro" id="IPR029043">
    <property type="entry name" value="GcvT/YgfZ_C"/>
</dbReference>
<gene>
    <name evidence="3" type="ORF">CAOG_007593</name>
</gene>
<dbReference type="FunFam" id="2.40.30.110:FF:000008">
    <property type="entry name" value="Sarcosine dehydrogenase"/>
    <property type="match status" value="1"/>
</dbReference>
<dbReference type="InterPro" id="IPR001763">
    <property type="entry name" value="Rhodanese-like_dom"/>
</dbReference>
<dbReference type="RefSeq" id="XP_004343467.2">
    <property type="nucleotide sequence ID" value="XM_004343417.2"/>
</dbReference>
<dbReference type="Proteomes" id="UP000008743">
    <property type="component" value="Unassembled WGS sequence"/>
</dbReference>
<dbReference type="AlphaFoldDB" id="A0A0D2WWX4"/>
<dbReference type="InterPro" id="IPR013977">
    <property type="entry name" value="GcvT_C"/>
</dbReference>
<dbReference type="SUPFAM" id="SSF54373">
    <property type="entry name" value="FAD-linked reductases, C-terminal domain"/>
    <property type="match status" value="1"/>
</dbReference>
<dbReference type="Pfam" id="PF08669">
    <property type="entry name" value="GCV_T_C"/>
    <property type="match status" value="1"/>
</dbReference>
<sequence length="869" mass="94733">MLRQTRLLSATSSRMISTRAAAVASSSSSLGKVVRFETANAESAASGTLTKVKKPLPSSARVVICGGGIIGNSVAYHLAKLGWKDVVLLEQGKIGCLTTWHAAETKLSDYGSKVYASLEAETGWRQCGSITVARKDSERLTHIKRNAAKAAAFGIKAEIISPSEVSKLYPMMRTDDLAGALWLPEDGVATSTDLCNAFSKGAKMNGVQIHEGVEVQKVFTKNGAVSGVRTNEGDIACDVFVNCGGLWSREIGKLSEPQVNIPLHAAEHFYIVTKNLQGVHPNLPVMRDPDGYTYFREWSGGLVAGGFEPKCKPCFHDAIPKPFEFELLPDDWDHFGVLMEQILHRIPSIESVEVRNMVNGPESFTADNQYVLGETPLIRKYFVAAGMNSSGIASSAGAGKALSEWIVAGQPTMDLWAIDIRRFAPFQNNKAFLRERTLETLGLHYAIPWPKRELESGRNVRRSPLHDRLQARNASFGSKFGWERANWFAPKGVEPVNVYSFKRQNWFEHAGREALNTRNNVSVFDQTSFAKFQVQGADAERFLQRTAAGNMAVPIGKVVYTGMLNNRGGYETDVTITRTAADTYFVVSPTAQAVRDLDWMNKSILPDERVSITDVTSAYAVIVVMGPNSRTLLSRLQSPKCDSPTSENSVFASKNFPFGTSQLVDLGFTTIRATRVTYVGELGWELYVPQEMACSLFDEILAAGKDLSVALGGYYAIDSLRIEKGYRAWGAELTSEVTPIEAGLSFAVDMNKGDFVGREALVAQKKSGVSKRLVSFMVDDGAEPGDHACMWGDEAIVRDGKVVGFITSASYGYAVGKTVCMGFVKNDSGVADPAFVMGGKYQIDIAGKLYNATPTLKPAYDPTNARVNA</sequence>
<dbReference type="GO" id="GO:0005739">
    <property type="term" value="C:mitochondrion"/>
    <property type="evidence" value="ECO:0007669"/>
    <property type="project" value="TreeGrafter"/>
</dbReference>
<dbReference type="SUPFAM" id="SSF103025">
    <property type="entry name" value="Folate-binding domain"/>
    <property type="match status" value="1"/>
</dbReference>
<dbReference type="InterPro" id="IPR006076">
    <property type="entry name" value="FAD-dep_OxRdtase"/>
</dbReference>
<dbReference type="InterPro" id="IPR036188">
    <property type="entry name" value="FAD/NAD-bd_sf"/>
</dbReference>
<dbReference type="Pfam" id="PF01571">
    <property type="entry name" value="GCV_T"/>
    <property type="match status" value="1"/>
</dbReference>
<protein>
    <submittedName>
        <fullName evidence="3">Dimethylglycine dehydrogenase</fullName>
    </submittedName>
</protein>
<dbReference type="OrthoDB" id="498204at2759"/>
<dbReference type="Gene3D" id="3.30.70.1400">
    <property type="entry name" value="Aminomethyltransferase beta-barrel domains"/>
    <property type="match status" value="1"/>
</dbReference>
<comment type="similarity">
    <text evidence="1">Belongs to the GcvT family.</text>
</comment>
<evidence type="ECO:0000256" key="1">
    <source>
        <dbReference type="ARBA" id="ARBA00008609"/>
    </source>
</evidence>
<organism evidence="3 4">
    <name type="scientific">Capsaspora owczarzaki (strain ATCC 30864)</name>
    <dbReference type="NCBI Taxonomy" id="595528"/>
    <lineage>
        <taxon>Eukaryota</taxon>
        <taxon>Filasterea</taxon>
        <taxon>Capsaspora</taxon>
    </lineage>
</organism>
<dbReference type="PANTHER" id="PTHR43757:SF15">
    <property type="entry name" value="PYRUVATE DEHYDROGENASE PHOSPHATASE REGULATORY SUBUNIT, MITOCHONDRIAL-LIKE"/>
    <property type="match status" value="1"/>
</dbReference>
<dbReference type="InParanoid" id="A0A0D2WWX4"/>
<dbReference type="Pfam" id="PF01266">
    <property type="entry name" value="DAO"/>
    <property type="match status" value="1"/>
</dbReference>
<name>A0A0D2WWX4_CAPO3</name>
<dbReference type="Gene3D" id="3.30.9.10">
    <property type="entry name" value="D-Amino Acid Oxidase, subunit A, domain 2"/>
    <property type="match status" value="1"/>
</dbReference>
<accession>A0A0D2WWX4</accession>
<dbReference type="PROSITE" id="PS50206">
    <property type="entry name" value="RHODANESE_3"/>
    <property type="match status" value="1"/>
</dbReference>
<dbReference type="SUPFAM" id="SSF51905">
    <property type="entry name" value="FAD/NAD(P)-binding domain"/>
    <property type="match status" value="1"/>
</dbReference>
<proteinExistence type="inferred from homology"/>
<dbReference type="PhylomeDB" id="A0A0D2WWX4"/>
<dbReference type="InterPro" id="IPR006222">
    <property type="entry name" value="GCVT_N"/>
</dbReference>
<evidence type="ECO:0000259" key="2">
    <source>
        <dbReference type="PROSITE" id="PS50206"/>
    </source>
</evidence>
<dbReference type="PANTHER" id="PTHR43757">
    <property type="entry name" value="AMINOMETHYLTRANSFERASE"/>
    <property type="match status" value="1"/>
</dbReference>
<dbReference type="Pfam" id="PF16350">
    <property type="entry name" value="FAO_M"/>
    <property type="match status" value="1"/>
</dbReference>
<dbReference type="Gene3D" id="3.50.50.60">
    <property type="entry name" value="FAD/NAD(P)-binding domain"/>
    <property type="match status" value="1"/>
</dbReference>
<feature type="domain" description="Rhodanese" evidence="2">
    <location>
        <begin position="62"/>
        <end position="105"/>
    </location>
</feature>
<keyword evidence="4" id="KW-1185">Reference proteome</keyword>
<dbReference type="Gene3D" id="2.40.30.110">
    <property type="entry name" value="Aminomethyltransferase beta-barrel domains"/>
    <property type="match status" value="1"/>
</dbReference>